<feature type="transmembrane region" description="Helical" evidence="1">
    <location>
        <begin position="20"/>
        <end position="40"/>
    </location>
</feature>
<evidence type="ECO:0000313" key="2">
    <source>
        <dbReference type="EMBL" id="QLK24480.1"/>
    </source>
</evidence>
<dbReference type="EMBL" id="CP059154">
    <property type="protein sequence ID" value="QLK24480.1"/>
    <property type="molecule type" value="Genomic_DNA"/>
</dbReference>
<keyword evidence="3" id="KW-1185">Reference proteome</keyword>
<dbReference type="RefSeq" id="WP_180839563.1">
    <property type="nucleotide sequence ID" value="NZ_CP059154.1"/>
</dbReference>
<keyword evidence="1" id="KW-1133">Transmembrane helix</keyword>
<keyword evidence="1" id="KW-0812">Transmembrane</keyword>
<sequence length="298" mass="32295">MKDIEQPTAVPPGQANTQFAVLAGCYVAALVAPTLTLWAVEYVQIRSRLLALGVMGVVAIVVGASTVSVVGDNEGLLSWLNTGWLPWLFPVAGILPVIAYHFSLIEVFATLFVEGASIPVTSLVASIAFILGIVAAFVGEIALRAARNQIACSATRAEDLTIKWSVRWPRSHKLNILVIVVLVGIGLLAILAVTVAPVSVVFTGPFVLVLVLVTRMFLSEREFELTPAGLSHVRSGTLYTHRQFLPWSEIESLTLSDDAVVLHREGLLPSIRFSRSDIRPDEEEILAALEEHVSRQSR</sequence>
<accession>A0A7D6GIP6</accession>
<dbReference type="PROSITE" id="PS51257">
    <property type="entry name" value="PROKAR_LIPOPROTEIN"/>
    <property type="match status" value="1"/>
</dbReference>
<organism evidence="2 3">
    <name type="scientific">Natrinema zhouii</name>
    <dbReference type="NCBI Taxonomy" id="1710539"/>
    <lineage>
        <taxon>Archaea</taxon>
        <taxon>Methanobacteriati</taxon>
        <taxon>Methanobacteriota</taxon>
        <taxon>Stenosarchaea group</taxon>
        <taxon>Halobacteria</taxon>
        <taxon>Halobacteriales</taxon>
        <taxon>Natrialbaceae</taxon>
        <taxon>Natrinema</taxon>
    </lineage>
</organism>
<gene>
    <name evidence="2" type="ORF">HYG81_10120</name>
</gene>
<feature type="transmembrane region" description="Helical" evidence="1">
    <location>
        <begin position="87"/>
        <end position="113"/>
    </location>
</feature>
<feature type="transmembrane region" description="Helical" evidence="1">
    <location>
        <begin position="200"/>
        <end position="218"/>
    </location>
</feature>
<evidence type="ECO:0000313" key="3">
    <source>
        <dbReference type="Proteomes" id="UP000510869"/>
    </source>
</evidence>
<name>A0A7D6GIP6_9EURY</name>
<proteinExistence type="predicted"/>
<feature type="transmembrane region" description="Helical" evidence="1">
    <location>
        <begin position="174"/>
        <end position="193"/>
    </location>
</feature>
<evidence type="ECO:0000256" key="1">
    <source>
        <dbReference type="SAM" id="Phobius"/>
    </source>
</evidence>
<dbReference type="OrthoDB" id="176809at2157"/>
<dbReference type="Proteomes" id="UP000510869">
    <property type="component" value="Chromosome"/>
</dbReference>
<feature type="transmembrane region" description="Helical" evidence="1">
    <location>
        <begin position="120"/>
        <end position="138"/>
    </location>
</feature>
<evidence type="ECO:0008006" key="4">
    <source>
        <dbReference type="Google" id="ProtNLM"/>
    </source>
</evidence>
<dbReference type="AlphaFoldDB" id="A0A7D6GIP6"/>
<protein>
    <recommendedName>
        <fullName evidence="4">PH domain-containing protein</fullName>
    </recommendedName>
</protein>
<feature type="transmembrane region" description="Helical" evidence="1">
    <location>
        <begin position="49"/>
        <end position="67"/>
    </location>
</feature>
<dbReference type="KEGG" id="nay:HYG81_10120"/>
<dbReference type="GeneID" id="56143563"/>
<reference evidence="2 3" key="1">
    <citation type="submission" date="2020-07" db="EMBL/GenBank/DDBJ databases">
        <title>Natrinema (YPL30) sp. nov. and Haloterrigena xxxxxx (YPL8) sp. nov., isolated from a salt mine.</title>
        <authorList>
            <person name="Cui H."/>
        </authorList>
    </citation>
    <scope>NUCLEOTIDE SEQUENCE [LARGE SCALE GENOMIC DNA]</scope>
    <source>
        <strain evidence="2 3">YPL13</strain>
    </source>
</reference>
<keyword evidence="1" id="KW-0472">Membrane</keyword>